<organism evidence="16 17">
    <name type="scientific">Folsomia candida</name>
    <name type="common">Springtail</name>
    <dbReference type="NCBI Taxonomy" id="158441"/>
    <lineage>
        <taxon>Eukaryota</taxon>
        <taxon>Metazoa</taxon>
        <taxon>Ecdysozoa</taxon>
        <taxon>Arthropoda</taxon>
        <taxon>Hexapoda</taxon>
        <taxon>Collembola</taxon>
        <taxon>Entomobryomorpha</taxon>
        <taxon>Isotomoidea</taxon>
        <taxon>Isotomidae</taxon>
        <taxon>Proisotominae</taxon>
        <taxon>Folsomia</taxon>
    </lineage>
</organism>
<dbReference type="SUPFAM" id="SSF56300">
    <property type="entry name" value="Metallo-dependent phosphatases"/>
    <property type="match status" value="1"/>
</dbReference>
<evidence type="ECO:0000256" key="6">
    <source>
        <dbReference type="ARBA" id="ARBA00022664"/>
    </source>
</evidence>
<dbReference type="SMART" id="SM01124">
    <property type="entry name" value="DBR1"/>
    <property type="match status" value="1"/>
</dbReference>
<sequence>MHIAVVGCGHGEIDKIYEVVEEIEKRREIKVSLVICCGDFQSVRNMTDLRCMACPIKYQQMHDFHRYYSGEKKAPILTLFIGGNHEASNFLQELPYGGWVAPNIFYMGYVGVFKFGPVRIAGISGIYKGQDYLKGRYESPPYDQGTMRSVYHYRNLDIFRLKQLKEPVDIILSHDWPKGIHQFGDTYQLLRRKPFFRDEIERNELGSRPLFEVLEKVQPKFWFSAHMHVKFPAHVTHPDEVKNDEHLRADLETQQEPKITKFLALDKVLPRRQFLQVIEIPTPVVAETPSTVLEYDTEWLAILKSTNHLLSVKQKPGFMPGPGGNSRFDFTPSVEEITEIFSIFQDNFSVPDNFCETGSTYQNGDIPKTAFPTENPQTREFCHKLGVTDPLQDIIDSNLKNPLLDKAADQSFGYSDYSSLIPSQLDISMNRTSIFDDSINPNPDEIALDDDEDAGDLPARDVESTTKKQDSVCRSKLVLPPPKSSTSKPEDTDAKDGDTEGETTGASAEELQLLRSVMGEPDTESESGTNLFFLDTGGGEPHTKRRKDLGSFKY</sequence>
<comment type="subcellular location">
    <subcellularLocation>
        <location evidence="4">Nucleus</location>
    </subcellularLocation>
</comment>
<dbReference type="EMBL" id="LNIX01000001">
    <property type="protein sequence ID" value="OXA62821.1"/>
    <property type="molecule type" value="Genomic_DNA"/>
</dbReference>
<dbReference type="GO" id="GO:0008419">
    <property type="term" value="F:RNA lariat debranching enzyme activity"/>
    <property type="evidence" value="ECO:0007669"/>
    <property type="project" value="TreeGrafter"/>
</dbReference>
<evidence type="ECO:0000259" key="15">
    <source>
        <dbReference type="SMART" id="SM01124"/>
    </source>
</evidence>
<dbReference type="InterPro" id="IPR041816">
    <property type="entry name" value="Dbr1_N"/>
</dbReference>
<keyword evidence="10" id="KW-0408">Iron</keyword>
<feature type="compositionally biased region" description="Acidic residues" evidence="14">
    <location>
        <begin position="446"/>
        <end position="455"/>
    </location>
</feature>
<evidence type="ECO:0000256" key="5">
    <source>
        <dbReference type="ARBA" id="ARBA00006045"/>
    </source>
</evidence>
<evidence type="ECO:0000256" key="1">
    <source>
        <dbReference type="ARBA" id="ARBA00001936"/>
    </source>
</evidence>
<dbReference type="OrthoDB" id="407609at2759"/>
<gene>
    <name evidence="16" type="ORF">Fcan01_03759</name>
</gene>
<evidence type="ECO:0000256" key="9">
    <source>
        <dbReference type="ARBA" id="ARBA00022833"/>
    </source>
</evidence>
<dbReference type="Pfam" id="PF05011">
    <property type="entry name" value="DBR1"/>
    <property type="match status" value="1"/>
</dbReference>
<keyword evidence="6" id="KW-0507">mRNA processing</keyword>
<dbReference type="InterPro" id="IPR029052">
    <property type="entry name" value="Metallo-depent_PP-like"/>
</dbReference>
<evidence type="ECO:0000256" key="10">
    <source>
        <dbReference type="ARBA" id="ARBA00023004"/>
    </source>
</evidence>
<feature type="compositionally biased region" description="Basic and acidic residues" evidence="14">
    <location>
        <begin position="458"/>
        <end position="473"/>
    </location>
</feature>
<comment type="similarity">
    <text evidence="5">Belongs to the lariat debranching enzyme family.</text>
</comment>
<comment type="cofactor">
    <cofactor evidence="1">
        <name>Mn(2+)</name>
        <dbReference type="ChEBI" id="CHEBI:29035"/>
    </cofactor>
</comment>
<evidence type="ECO:0000313" key="16">
    <source>
        <dbReference type="EMBL" id="OXA62821.1"/>
    </source>
</evidence>
<dbReference type="GO" id="GO:0046872">
    <property type="term" value="F:metal ion binding"/>
    <property type="evidence" value="ECO:0007669"/>
    <property type="project" value="UniProtKB-KW"/>
</dbReference>
<evidence type="ECO:0000256" key="4">
    <source>
        <dbReference type="ARBA" id="ARBA00004123"/>
    </source>
</evidence>
<feature type="domain" description="Lariat debranching enzyme C-terminal" evidence="15">
    <location>
        <begin position="250"/>
        <end position="391"/>
    </location>
</feature>
<evidence type="ECO:0000313" key="17">
    <source>
        <dbReference type="Proteomes" id="UP000198287"/>
    </source>
</evidence>
<evidence type="ECO:0000256" key="13">
    <source>
        <dbReference type="ARBA" id="ARBA00058627"/>
    </source>
</evidence>
<dbReference type="OMA" id="GIDDPLC"/>
<comment type="function">
    <text evidence="13">Cleaves the 2'-5' phosphodiester linkage at the branch point of lariat intron pre-mRNAs after splicing and converts them into linear molecules that are subsequently degraded. It thereby facilitates ribonucleotide turnover.</text>
</comment>
<evidence type="ECO:0000256" key="7">
    <source>
        <dbReference type="ARBA" id="ARBA00022723"/>
    </source>
</evidence>
<dbReference type="PANTHER" id="PTHR12849:SF0">
    <property type="entry name" value="LARIAT DEBRANCHING ENZYME"/>
    <property type="match status" value="1"/>
</dbReference>
<dbReference type="InterPro" id="IPR007708">
    <property type="entry name" value="DBR1_C"/>
</dbReference>
<keyword evidence="12" id="KW-0539">Nucleus</keyword>
<protein>
    <submittedName>
        <fullName evidence="16">Lariat debranching enzyme</fullName>
    </submittedName>
</protein>
<feature type="region of interest" description="Disordered" evidence="14">
    <location>
        <begin position="436"/>
        <end position="554"/>
    </location>
</feature>
<dbReference type="FunFam" id="3.60.21.10:FF:000035">
    <property type="entry name" value="Lariat debranching enzyme"/>
    <property type="match status" value="1"/>
</dbReference>
<keyword evidence="8" id="KW-0378">Hydrolase</keyword>
<dbReference type="CDD" id="cd00844">
    <property type="entry name" value="MPP_Dbr1_N"/>
    <property type="match status" value="1"/>
</dbReference>
<accession>A0A226F0U1</accession>
<dbReference type="InterPro" id="IPR004843">
    <property type="entry name" value="Calcineurin-like_PHP"/>
</dbReference>
<dbReference type="Pfam" id="PF00149">
    <property type="entry name" value="Metallophos"/>
    <property type="match status" value="1"/>
</dbReference>
<keyword evidence="11" id="KW-0464">Manganese</keyword>
<reference evidence="16 17" key="1">
    <citation type="submission" date="2015-12" db="EMBL/GenBank/DDBJ databases">
        <title>The genome of Folsomia candida.</title>
        <authorList>
            <person name="Faddeeva A."/>
            <person name="Derks M.F."/>
            <person name="Anvar Y."/>
            <person name="Smit S."/>
            <person name="Van Straalen N."/>
            <person name="Roelofs D."/>
        </authorList>
    </citation>
    <scope>NUCLEOTIDE SEQUENCE [LARGE SCALE GENOMIC DNA]</scope>
    <source>
        <strain evidence="16 17">VU population</strain>
        <tissue evidence="16">Whole body</tissue>
    </source>
</reference>
<evidence type="ECO:0000256" key="2">
    <source>
        <dbReference type="ARBA" id="ARBA00001947"/>
    </source>
</evidence>
<dbReference type="STRING" id="158441.A0A226F0U1"/>
<dbReference type="GO" id="GO:0000398">
    <property type="term" value="P:mRNA splicing, via spliceosome"/>
    <property type="evidence" value="ECO:0007669"/>
    <property type="project" value="TreeGrafter"/>
</dbReference>
<dbReference type="GO" id="GO:0005634">
    <property type="term" value="C:nucleus"/>
    <property type="evidence" value="ECO:0007669"/>
    <property type="project" value="UniProtKB-SubCell"/>
</dbReference>
<keyword evidence="17" id="KW-1185">Reference proteome</keyword>
<dbReference type="Proteomes" id="UP000198287">
    <property type="component" value="Unassembled WGS sequence"/>
</dbReference>
<name>A0A226F0U1_FOLCA</name>
<evidence type="ECO:0000256" key="3">
    <source>
        <dbReference type="ARBA" id="ARBA00001954"/>
    </source>
</evidence>
<proteinExistence type="inferred from homology"/>
<evidence type="ECO:0000256" key="8">
    <source>
        <dbReference type="ARBA" id="ARBA00022801"/>
    </source>
</evidence>
<comment type="cofactor">
    <cofactor evidence="2">
        <name>Zn(2+)</name>
        <dbReference type="ChEBI" id="CHEBI:29105"/>
    </cofactor>
</comment>
<keyword evidence="9" id="KW-0862">Zinc</keyword>
<dbReference type="AlphaFoldDB" id="A0A226F0U1"/>
<feature type="compositionally biased region" description="Basic and acidic residues" evidence="14">
    <location>
        <begin position="488"/>
        <end position="498"/>
    </location>
</feature>
<keyword evidence="7" id="KW-0479">Metal-binding</keyword>
<evidence type="ECO:0000256" key="11">
    <source>
        <dbReference type="ARBA" id="ARBA00023211"/>
    </source>
</evidence>
<comment type="caution">
    <text evidence="16">The sequence shown here is derived from an EMBL/GenBank/DDBJ whole genome shotgun (WGS) entry which is preliminary data.</text>
</comment>
<evidence type="ECO:0000256" key="14">
    <source>
        <dbReference type="SAM" id="MobiDB-lite"/>
    </source>
</evidence>
<comment type="cofactor">
    <cofactor evidence="3">
        <name>Fe(2+)</name>
        <dbReference type="ChEBI" id="CHEBI:29033"/>
    </cofactor>
</comment>
<evidence type="ECO:0000256" key="12">
    <source>
        <dbReference type="ARBA" id="ARBA00023242"/>
    </source>
</evidence>
<dbReference type="PANTHER" id="PTHR12849">
    <property type="entry name" value="RNA LARIAT DEBRANCHING ENZYME"/>
    <property type="match status" value="1"/>
</dbReference>